<dbReference type="Proteomes" id="UP001416858">
    <property type="component" value="Unassembled WGS sequence"/>
</dbReference>
<comment type="caution">
    <text evidence="1">The sequence shown here is derived from an EMBL/GenBank/DDBJ whole genome shotgun (WGS) entry which is preliminary data.</text>
</comment>
<keyword evidence="2" id="KW-1185">Reference proteome</keyword>
<evidence type="ECO:0000313" key="1">
    <source>
        <dbReference type="EMBL" id="GAA5509210.1"/>
    </source>
</evidence>
<gene>
    <name evidence="1" type="ORF">Rcae01_04709</name>
</gene>
<dbReference type="EMBL" id="BAABRO010000012">
    <property type="protein sequence ID" value="GAA5509210.1"/>
    <property type="molecule type" value="Genomic_DNA"/>
</dbReference>
<organism evidence="1 2">
    <name type="scientific">Novipirellula caenicola</name>
    <dbReference type="NCBI Taxonomy" id="1536901"/>
    <lineage>
        <taxon>Bacteria</taxon>
        <taxon>Pseudomonadati</taxon>
        <taxon>Planctomycetota</taxon>
        <taxon>Planctomycetia</taxon>
        <taxon>Pirellulales</taxon>
        <taxon>Pirellulaceae</taxon>
        <taxon>Novipirellula</taxon>
    </lineage>
</organism>
<dbReference type="RefSeq" id="WP_345686074.1">
    <property type="nucleotide sequence ID" value="NZ_BAABRO010000012.1"/>
</dbReference>
<name>A0ABP9VY62_9BACT</name>
<sequence length="307" mass="35238">MRPTTHPVWLQWELDPPVFTVDEVTRVYRTQLAPARHHGLLRPTMRAAAIRCPDCGEDQPVTYVPDASGIRQGYIVCSPCGPTRIRPEQLDQLVFDTAAALHHLFADTRRSIEPLVSDRLWHIGRRTIASRSRELWFVRGIAFNYHDEILEKLKRRPRTIIFTPTPMVAEYWEEHLSNRVIAIEDVVHQDEVQLWLDWDAIEDQILEAADSHDLKPPSRSKRSSRVAKIELLVNELKQHLRTAASYAEATAELLPRPTQNDMAARTGMSKVDVSRCLKDDSANELRLLWQTAGDLDAVLRLPQKSLR</sequence>
<proteinExistence type="predicted"/>
<reference evidence="1 2" key="1">
    <citation type="submission" date="2024-02" db="EMBL/GenBank/DDBJ databases">
        <title>Rhodopirellula caenicola NBRC 110016.</title>
        <authorList>
            <person name="Ichikawa N."/>
            <person name="Katano-Makiyama Y."/>
            <person name="Hidaka K."/>
        </authorList>
    </citation>
    <scope>NUCLEOTIDE SEQUENCE [LARGE SCALE GENOMIC DNA]</scope>
    <source>
        <strain evidence="1 2">NBRC 110016</strain>
    </source>
</reference>
<accession>A0ABP9VY62</accession>
<protein>
    <submittedName>
        <fullName evidence="1">Uncharacterized protein</fullName>
    </submittedName>
</protein>
<evidence type="ECO:0000313" key="2">
    <source>
        <dbReference type="Proteomes" id="UP001416858"/>
    </source>
</evidence>